<dbReference type="Pfam" id="PF01709">
    <property type="entry name" value="Transcrip_reg"/>
    <property type="match status" value="1"/>
</dbReference>
<feature type="domain" description="TACO1/YebC-like N-terminal" evidence="8">
    <location>
        <begin position="5"/>
        <end position="76"/>
    </location>
</feature>
<keyword evidence="2 6" id="KW-0963">Cytoplasm</keyword>
<dbReference type="InterPro" id="IPR002876">
    <property type="entry name" value="Transcrip_reg_TACO1-like"/>
</dbReference>
<dbReference type="Proteomes" id="UP000178723">
    <property type="component" value="Unassembled WGS sequence"/>
</dbReference>
<evidence type="ECO:0000256" key="3">
    <source>
        <dbReference type="ARBA" id="ARBA00023015"/>
    </source>
</evidence>
<evidence type="ECO:0000259" key="8">
    <source>
        <dbReference type="Pfam" id="PF20772"/>
    </source>
</evidence>
<protein>
    <recommendedName>
        <fullName evidence="6">Probable transcriptional regulatory protein A3I40_03045</fullName>
    </recommendedName>
</protein>
<comment type="subcellular location">
    <subcellularLocation>
        <location evidence="6">Cytoplasm</location>
    </subcellularLocation>
</comment>
<evidence type="ECO:0000259" key="7">
    <source>
        <dbReference type="Pfam" id="PF01709"/>
    </source>
</evidence>
<dbReference type="Gene3D" id="1.10.10.200">
    <property type="match status" value="1"/>
</dbReference>
<dbReference type="InterPro" id="IPR017856">
    <property type="entry name" value="Integrase-like_N"/>
</dbReference>
<keyword evidence="5 6" id="KW-0804">Transcription</keyword>
<evidence type="ECO:0000256" key="6">
    <source>
        <dbReference type="HAMAP-Rule" id="MF_00693"/>
    </source>
</evidence>
<evidence type="ECO:0000256" key="2">
    <source>
        <dbReference type="ARBA" id="ARBA00022490"/>
    </source>
</evidence>
<evidence type="ECO:0000256" key="1">
    <source>
        <dbReference type="ARBA" id="ARBA00008724"/>
    </source>
</evidence>
<accession>A0A1F7V5C3</accession>
<dbReference type="GO" id="GO:0005829">
    <property type="term" value="C:cytosol"/>
    <property type="evidence" value="ECO:0007669"/>
    <property type="project" value="TreeGrafter"/>
</dbReference>
<dbReference type="STRING" id="1802407.A3I40_03045"/>
<dbReference type="EMBL" id="MGEP01000062">
    <property type="protein sequence ID" value="OGL85729.1"/>
    <property type="molecule type" value="Genomic_DNA"/>
</dbReference>
<dbReference type="GO" id="GO:0003677">
    <property type="term" value="F:DNA binding"/>
    <property type="evidence" value="ECO:0007669"/>
    <property type="project" value="UniProtKB-UniRule"/>
</dbReference>
<evidence type="ECO:0000313" key="9">
    <source>
        <dbReference type="EMBL" id="OGL85729.1"/>
    </source>
</evidence>
<keyword evidence="3 6" id="KW-0805">Transcription regulation</keyword>
<organism evidence="9 10">
    <name type="scientific">Candidatus Uhrbacteria bacterium RIFCSPLOWO2_02_FULL_48_12</name>
    <dbReference type="NCBI Taxonomy" id="1802407"/>
    <lineage>
        <taxon>Bacteria</taxon>
        <taxon>Candidatus Uhriibacteriota</taxon>
    </lineage>
</organism>
<dbReference type="GO" id="GO:0006355">
    <property type="term" value="P:regulation of DNA-templated transcription"/>
    <property type="evidence" value="ECO:0007669"/>
    <property type="project" value="UniProtKB-UniRule"/>
</dbReference>
<reference evidence="9 10" key="1">
    <citation type="journal article" date="2016" name="Nat. Commun.">
        <title>Thousands of microbial genomes shed light on interconnected biogeochemical processes in an aquifer system.</title>
        <authorList>
            <person name="Anantharaman K."/>
            <person name="Brown C.T."/>
            <person name="Hug L.A."/>
            <person name="Sharon I."/>
            <person name="Castelle C.J."/>
            <person name="Probst A.J."/>
            <person name="Thomas B.C."/>
            <person name="Singh A."/>
            <person name="Wilkins M.J."/>
            <person name="Karaoz U."/>
            <person name="Brodie E.L."/>
            <person name="Williams K.H."/>
            <person name="Hubbard S.S."/>
            <person name="Banfield J.F."/>
        </authorList>
    </citation>
    <scope>NUCLEOTIDE SEQUENCE [LARGE SCALE GENOMIC DNA]</scope>
</reference>
<sequence>MSGHSKWAQIKRQKGAADIKKGAVFTKLANAVTIATREGGGDPAMNFKLRLAMEKARAFNMPKDNIERAIKRGTGELGGAALESVVYEGFGPAGAALIIEALTDNRNRTAQAIKSLLTKYGGTFGAPRSVGWMFQARGVVRLTKPEKYSEDKELALIELGAEDIIHDGDELVLLCTPETAAALKDKLVHEGWIVISSEVELWPKNPVNFPAGAEGEKFSALLAALEDNEDVQNVATTAVL</sequence>
<dbReference type="InterPro" id="IPR029072">
    <property type="entry name" value="YebC-like"/>
</dbReference>
<evidence type="ECO:0000256" key="4">
    <source>
        <dbReference type="ARBA" id="ARBA00023125"/>
    </source>
</evidence>
<evidence type="ECO:0000313" key="10">
    <source>
        <dbReference type="Proteomes" id="UP000178723"/>
    </source>
</evidence>
<name>A0A1F7V5C3_9BACT</name>
<dbReference type="NCBIfam" id="NF009044">
    <property type="entry name" value="PRK12378.1"/>
    <property type="match status" value="1"/>
</dbReference>
<dbReference type="PANTHER" id="PTHR12532">
    <property type="entry name" value="TRANSLATIONAL ACTIVATOR OF CYTOCHROME C OXIDASE 1"/>
    <property type="match status" value="1"/>
</dbReference>
<dbReference type="InterPro" id="IPR026564">
    <property type="entry name" value="Transcrip_reg_TACO1-like_dom3"/>
</dbReference>
<gene>
    <name evidence="9" type="ORF">A3I40_03045</name>
</gene>
<dbReference type="InterPro" id="IPR049083">
    <property type="entry name" value="TACO1_YebC_N"/>
</dbReference>
<feature type="domain" description="TACO1/YebC-like second and third" evidence="7">
    <location>
        <begin position="82"/>
        <end position="237"/>
    </location>
</feature>
<dbReference type="AlphaFoldDB" id="A0A1F7V5C3"/>
<keyword evidence="4 6" id="KW-0238">DNA-binding</keyword>
<evidence type="ECO:0000256" key="5">
    <source>
        <dbReference type="ARBA" id="ARBA00023163"/>
    </source>
</evidence>
<dbReference type="SUPFAM" id="SSF75625">
    <property type="entry name" value="YebC-like"/>
    <property type="match status" value="1"/>
</dbReference>
<dbReference type="Gene3D" id="3.30.70.980">
    <property type="match status" value="2"/>
</dbReference>
<dbReference type="FunFam" id="1.10.10.200:FF:000002">
    <property type="entry name" value="Probable transcriptional regulatory protein CLM62_37755"/>
    <property type="match status" value="1"/>
</dbReference>
<comment type="caution">
    <text evidence="9">The sequence shown here is derived from an EMBL/GenBank/DDBJ whole genome shotgun (WGS) entry which is preliminary data.</text>
</comment>
<dbReference type="Pfam" id="PF20772">
    <property type="entry name" value="TACO1_YebC_N"/>
    <property type="match status" value="1"/>
</dbReference>
<dbReference type="NCBIfam" id="TIGR01033">
    <property type="entry name" value="YebC/PmpR family DNA-binding transcriptional regulator"/>
    <property type="match status" value="1"/>
</dbReference>
<dbReference type="PANTHER" id="PTHR12532:SF6">
    <property type="entry name" value="TRANSCRIPTIONAL REGULATORY PROTEIN YEBC-RELATED"/>
    <property type="match status" value="1"/>
</dbReference>
<dbReference type="NCBIfam" id="NF001030">
    <property type="entry name" value="PRK00110.1"/>
    <property type="match status" value="1"/>
</dbReference>
<dbReference type="HAMAP" id="MF_00693">
    <property type="entry name" value="Transcrip_reg_TACO1"/>
    <property type="match status" value="1"/>
</dbReference>
<dbReference type="InterPro" id="IPR048300">
    <property type="entry name" value="TACO1_YebC-like_2nd/3rd_dom"/>
</dbReference>
<proteinExistence type="inferred from homology"/>
<comment type="similarity">
    <text evidence="1 6">Belongs to the TACO1 family.</text>
</comment>